<keyword evidence="2 10" id="KW-0436">Ligase</keyword>
<sequence length="463" mass="48432">MLYSIAEVIAATSGRAENIAAQSVGSISIDSRDISPGALFVAIKGDNFDGHDFVAKAVEAGAVAALVSEAQAATLSGLPLIVVSDALEGLNRLARFARQRSNAQIVAVTGSVGKTSTKEAIRTVLSSAGRTHASIRSFNNHWGVPLMLARMPADTEFGVFELGMSAAGEIEPLSKLVRPHCAVITTIAPAHIEFFDSIDGIADAKAEIFAGLQPGGLAIVNCDHDQIERLIVHAQTAGIKVRTYGFAERADARITGFVSNATGAHANLASEGLDVNINLSVTGRHVIANGAAAILVAQGFGIAPEAAAYALAKQEAPEGRGATYRLGTGEQSLILLDESYNANPVSMRAALEVFAAISTDAKRRVLVLGEMRELGAASQQFHAELAQDVIDVAPDLVFLVGENMKALAERLPPHLQIERFASTDAGADRIVDALAFGDSVMLKGSNGVRLGTLVARIRTHFGA</sequence>
<dbReference type="SUPFAM" id="SSF53623">
    <property type="entry name" value="MurD-like peptide ligases, catalytic domain"/>
    <property type="match status" value="1"/>
</dbReference>
<evidence type="ECO:0000313" key="16">
    <source>
        <dbReference type="Proteomes" id="UP000596977"/>
    </source>
</evidence>
<gene>
    <name evidence="10 15" type="primary">murF</name>
    <name evidence="15" type="ORF">GCM10011499_15550</name>
</gene>
<dbReference type="InterPro" id="IPR035911">
    <property type="entry name" value="MurE/MurF_N"/>
</dbReference>
<comment type="function">
    <text evidence="10 11">Involved in cell wall formation. Catalyzes the final step in the synthesis of UDP-N-acetylmuramoyl-pentapeptide, the precursor of murein.</text>
</comment>
<organism evidence="15 16">
    <name type="scientific">Pelagibacterium lentulum</name>
    <dbReference type="NCBI Taxonomy" id="2029865"/>
    <lineage>
        <taxon>Bacteria</taxon>
        <taxon>Pseudomonadati</taxon>
        <taxon>Pseudomonadota</taxon>
        <taxon>Alphaproteobacteria</taxon>
        <taxon>Hyphomicrobiales</taxon>
        <taxon>Devosiaceae</taxon>
        <taxon>Pelagibacterium</taxon>
    </lineage>
</organism>
<dbReference type="GO" id="GO:0051301">
    <property type="term" value="P:cell division"/>
    <property type="evidence" value="ECO:0007669"/>
    <property type="project" value="UniProtKB-KW"/>
</dbReference>
<dbReference type="AlphaFoldDB" id="A0A916R9U8"/>
<comment type="caution">
    <text evidence="15">The sequence shown here is derived from an EMBL/GenBank/DDBJ whole genome shotgun (WGS) entry which is preliminary data.</text>
</comment>
<dbReference type="InterPro" id="IPR013221">
    <property type="entry name" value="Mur_ligase_cen"/>
</dbReference>
<proteinExistence type="inferred from homology"/>
<dbReference type="Gene3D" id="3.40.1190.10">
    <property type="entry name" value="Mur-like, catalytic domain"/>
    <property type="match status" value="1"/>
</dbReference>
<feature type="binding site" evidence="10">
    <location>
        <begin position="110"/>
        <end position="116"/>
    </location>
    <ligand>
        <name>ATP</name>
        <dbReference type="ChEBI" id="CHEBI:30616"/>
    </ligand>
</feature>
<dbReference type="GO" id="GO:0005524">
    <property type="term" value="F:ATP binding"/>
    <property type="evidence" value="ECO:0007669"/>
    <property type="project" value="UniProtKB-UniRule"/>
</dbReference>
<evidence type="ECO:0000256" key="3">
    <source>
        <dbReference type="ARBA" id="ARBA00022618"/>
    </source>
</evidence>
<comment type="subcellular location">
    <subcellularLocation>
        <location evidence="10 11">Cytoplasm</location>
    </subcellularLocation>
</comment>
<evidence type="ECO:0000256" key="4">
    <source>
        <dbReference type="ARBA" id="ARBA00022741"/>
    </source>
</evidence>
<keyword evidence="8 10" id="KW-0131">Cell cycle</keyword>
<dbReference type="PANTHER" id="PTHR43024:SF1">
    <property type="entry name" value="UDP-N-ACETYLMURAMOYL-TRIPEPTIDE--D-ALANYL-D-ALANINE LIGASE"/>
    <property type="match status" value="1"/>
</dbReference>
<keyword evidence="6 10" id="KW-0133">Cell shape</keyword>
<comment type="catalytic activity">
    <reaction evidence="10 11">
        <text>D-alanyl-D-alanine + UDP-N-acetyl-alpha-D-muramoyl-L-alanyl-gamma-D-glutamyl-meso-2,6-diaminopimelate + ATP = UDP-N-acetyl-alpha-D-muramoyl-L-alanyl-gamma-D-glutamyl-meso-2,6-diaminopimeloyl-D-alanyl-D-alanine + ADP + phosphate + H(+)</text>
        <dbReference type="Rhea" id="RHEA:28374"/>
        <dbReference type="ChEBI" id="CHEBI:15378"/>
        <dbReference type="ChEBI" id="CHEBI:30616"/>
        <dbReference type="ChEBI" id="CHEBI:43474"/>
        <dbReference type="ChEBI" id="CHEBI:57822"/>
        <dbReference type="ChEBI" id="CHEBI:61386"/>
        <dbReference type="ChEBI" id="CHEBI:83905"/>
        <dbReference type="ChEBI" id="CHEBI:456216"/>
        <dbReference type="EC" id="6.3.2.10"/>
    </reaction>
</comment>
<dbReference type="PANTHER" id="PTHR43024">
    <property type="entry name" value="UDP-N-ACETYLMURAMOYL-TRIPEPTIDE--D-ALANYL-D-ALANINE LIGASE"/>
    <property type="match status" value="1"/>
</dbReference>
<dbReference type="Pfam" id="PF01225">
    <property type="entry name" value="Mur_ligase"/>
    <property type="match status" value="1"/>
</dbReference>
<dbReference type="RefSeq" id="WP_127073950.1">
    <property type="nucleotide sequence ID" value="NZ_BMKB01000002.1"/>
</dbReference>
<dbReference type="EC" id="6.3.2.10" evidence="10 11"/>
<dbReference type="GO" id="GO:0047480">
    <property type="term" value="F:UDP-N-acetylmuramoyl-tripeptide-D-alanyl-D-alanine ligase activity"/>
    <property type="evidence" value="ECO:0007669"/>
    <property type="project" value="UniProtKB-UniRule"/>
</dbReference>
<evidence type="ECO:0000256" key="6">
    <source>
        <dbReference type="ARBA" id="ARBA00022960"/>
    </source>
</evidence>
<keyword evidence="5 10" id="KW-0067">ATP-binding</keyword>
<dbReference type="InterPro" id="IPR036615">
    <property type="entry name" value="Mur_ligase_C_dom_sf"/>
</dbReference>
<dbReference type="EMBL" id="BMKB01000002">
    <property type="protein sequence ID" value="GGA46692.1"/>
    <property type="molecule type" value="Genomic_DNA"/>
</dbReference>
<evidence type="ECO:0000313" key="15">
    <source>
        <dbReference type="EMBL" id="GGA46692.1"/>
    </source>
</evidence>
<accession>A0A916R9U8</accession>
<evidence type="ECO:0000256" key="5">
    <source>
        <dbReference type="ARBA" id="ARBA00022840"/>
    </source>
</evidence>
<keyword evidence="4 10" id="KW-0547">Nucleotide-binding</keyword>
<feature type="domain" description="Mur ligase C-terminal" evidence="13">
    <location>
        <begin position="339"/>
        <end position="445"/>
    </location>
</feature>
<comment type="pathway">
    <text evidence="10 11">Cell wall biogenesis; peptidoglycan biosynthesis.</text>
</comment>
<dbReference type="Proteomes" id="UP000596977">
    <property type="component" value="Unassembled WGS sequence"/>
</dbReference>
<dbReference type="InterPro" id="IPR051046">
    <property type="entry name" value="MurCDEF_CellWall_CoF430Synth"/>
</dbReference>
<dbReference type="GO" id="GO:0005737">
    <property type="term" value="C:cytoplasm"/>
    <property type="evidence" value="ECO:0007669"/>
    <property type="project" value="UniProtKB-SubCell"/>
</dbReference>
<feature type="domain" description="Mur ligase central" evidence="14">
    <location>
        <begin position="108"/>
        <end position="297"/>
    </location>
</feature>
<evidence type="ECO:0000256" key="11">
    <source>
        <dbReference type="RuleBase" id="RU004136"/>
    </source>
</evidence>
<dbReference type="SUPFAM" id="SSF63418">
    <property type="entry name" value="MurE/MurF N-terminal domain"/>
    <property type="match status" value="1"/>
</dbReference>
<dbReference type="Gene3D" id="3.90.190.20">
    <property type="entry name" value="Mur ligase, C-terminal domain"/>
    <property type="match status" value="1"/>
</dbReference>
<evidence type="ECO:0000256" key="9">
    <source>
        <dbReference type="ARBA" id="ARBA00023316"/>
    </source>
</evidence>
<comment type="similarity">
    <text evidence="10">Belongs to the MurCDEF family. MurF subfamily.</text>
</comment>
<evidence type="ECO:0000256" key="7">
    <source>
        <dbReference type="ARBA" id="ARBA00022984"/>
    </source>
</evidence>
<evidence type="ECO:0000259" key="12">
    <source>
        <dbReference type="Pfam" id="PF01225"/>
    </source>
</evidence>
<keyword evidence="7 10" id="KW-0573">Peptidoglycan synthesis</keyword>
<dbReference type="OrthoDB" id="9801978at2"/>
<dbReference type="InterPro" id="IPR004101">
    <property type="entry name" value="Mur_ligase_C"/>
</dbReference>
<dbReference type="NCBIfam" id="TIGR01143">
    <property type="entry name" value="murF"/>
    <property type="match status" value="1"/>
</dbReference>
<keyword evidence="9 10" id="KW-0961">Cell wall biogenesis/degradation</keyword>
<dbReference type="SUPFAM" id="SSF53244">
    <property type="entry name" value="MurD-like peptide ligases, peptide-binding domain"/>
    <property type="match status" value="1"/>
</dbReference>
<evidence type="ECO:0000256" key="8">
    <source>
        <dbReference type="ARBA" id="ARBA00023306"/>
    </source>
</evidence>
<dbReference type="Gene3D" id="3.40.1390.10">
    <property type="entry name" value="MurE/MurF, N-terminal domain"/>
    <property type="match status" value="1"/>
</dbReference>
<keyword evidence="3 10" id="KW-0132">Cell division</keyword>
<evidence type="ECO:0000256" key="1">
    <source>
        <dbReference type="ARBA" id="ARBA00022490"/>
    </source>
</evidence>
<dbReference type="GO" id="GO:0008360">
    <property type="term" value="P:regulation of cell shape"/>
    <property type="evidence" value="ECO:0007669"/>
    <property type="project" value="UniProtKB-KW"/>
</dbReference>
<evidence type="ECO:0000256" key="10">
    <source>
        <dbReference type="HAMAP-Rule" id="MF_02019"/>
    </source>
</evidence>
<evidence type="ECO:0000259" key="13">
    <source>
        <dbReference type="Pfam" id="PF02875"/>
    </source>
</evidence>
<dbReference type="InterPro" id="IPR000713">
    <property type="entry name" value="Mur_ligase_N"/>
</dbReference>
<keyword evidence="1 10" id="KW-0963">Cytoplasm</keyword>
<dbReference type="InterPro" id="IPR005863">
    <property type="entry name" value="UDP-N-AcMur_synth"/>
</dbReference>
<evidence type="ECO:0000256" key="2">
    <source>
        <dbReference type="ARBA" id="ARBA00022598"/>
    </source>
</evidence>
<dbReference type="Pfam" id="PF08245">
    <property type="entry name" value="Mur_ligase_M"/>
    <property type="match status" value="1"/>
</dbReference>
<dbReference type="Pfam" id="PF02875">
    <property type="entry name" value="Mur_ligase_C"/>
    <property type="match status" value="1"/>
</dbReference>
<dbReference type="InterPro" id="IPR036565">
    <property type="entry name" value="Mur-like_cat_sf"/>
</dbReference>
<dbReference type="HAMAP" id="MF_02019">
    <property type="entry name" value="MurF"/>
    <property type="match status" value="1"/>
</dbReference>
<reference evidence="15 16" key="1">
    <citation type="journal article" date="2014" name="Int. J. Syst. Evol. Microbiol.">
        <title>Complete genome sequence of Corynebacterium casei LMG S-19264T (=DSM 44701T), isolated from a smear-ripened cheese.</title>
        <authorList>
            <consortium name="US DOE Joint Genome Institute (JGI-PGF)"/>
            <person name="Walter F."/>
            <person name="Albersmeier A."/>
            <person name="Kalinowski J."/>
            <person name="Ruckert C."/>
        </authorList>
    </citation>
    <scope>NUCLEOTIDE SEQUENCE [LARGE SCALE GENOMIC DNA]</scope>
    <source>
        <strain evidence="15 16">CGMCC 1.15896</strain>
    </source>
</reference>
<evidence type="ECO:0000259" key="14">
    <source>
        <dbReference type="Pfam" id="PF08245"/>
    </source>
</evidence>
<dbReference type="GO" id="GO:0009252">
    <property type="term" value="P:peptidoglycan biosynthetic process"/>
    <property type="evidence" value="ECO:0007669"/>
    <property type="project" value="UniProtKB-UniRule"/>
</dbReference>
<feature type="domain" description="Mur ligase N-terminal catalytic" evidence="12">
    <location>
        <begin position="26"/>
        <end position="86"/>
    </location>
</feature>
<name>A0A916R9U8_9HYPH</name>
<protein>
    <recommendedName>
        <fullName evidence="10 11">UDP-N-acetylmuramoyl-tripeptide--D-alanyl-D-alanine ligase</fullName>
        <ecNumber evidence="10 11">6.3.2.10</ecNumber>
    </recommendedName>
    <alternativeName>
        <fullName evidence="10">D-alanyl-D-alanine-adding enzyme</fullName>
    </alternativeName>
</protein>
<keyword evidence="16" id="KW-1185">Reference proteome</keyword>
<dbReference type="GO" id="GO:0071555">
    <property type="term" value="P:cell wall organization"/>
    <property type="evidence" value="ECO:0007669"/>
    <property type="project" value="UniProtKB-KW"/>
</dbReference>